<keyword evidence="1" id="KW-0812">Transmembrane</keyword>
<reference evidence="2" key="1">
    <citation type="submission" date="2023-06" db="EMBL/GenBank/DDBJ databases">
        <title>Genomic analysis of the entomopathogenic nematode Steinernema hermaphroditum.</title>
        <authorList>
            <person name="Schwarz E.M."/>
            <person name="Heppert J.K."/>
            <person name="Baniya A."/>
            <person name="Schwartz H.T."/>
            <person name="Tan C.-H."/>
            <person name="Antoshechkin I."/>
            <person name="Sternberg P.W."/>
            <person name="Goodrich-Blair H."/>
            <person name="Dillman A.R."/>
        </authorList>
    </citation>
    <scope>NUCLEOTIDE SEQUENCE</scope>
    <source>
        <strain evidence="2">PS9179</strain>
        <tissue evidence="2">Whole animal</tissue>
    </source>
</reference>
<comment type="caution">
    <text evidence="2">The sequence shown here is derived from an EMBL/GenBank/DDBJ whole genome shotgun (WGS) entry which is preliminary data.</text>
</comment>
<evidence type="ECO:0000313" key="2">
    <source>
        <dbReference type="EMBL" id="KAK0422192.1"/>
    </source>
</evidence>
<proteinExistence type="predicted"/>
<gene>
    <name evidence="2" type="ORF">QR680_007422</name>
</gene>
<dbReference type="AlphaFoldDB" id="A0AA39M5Y6"/>
<keyword evidence="3" id="KW-1185">Reference proteome</keyword>
<keyword evidence="1" id="KW-1133">Transmembrane helix</keyword>
<accession>A0AA39M5Y6</accession>
<dbReference type="EMBL" id="JAUCMV010000001">
    <property type="protein sequence ID" value="KAK0422192.1"/>
    <property type="molecule type" value="Genomic_DNA"/>
</dbReference>
<organism evidence="2 3">
    <name type="scientific">Steinernema hermaphroditum</name>
    <dbReference type="NCBI Taxonomy" id="289476"/>
    <lineage>
        <taxon>Eukaryota</taxon>
        <taxon>Metazoa</taxon>
        <taxon>Ecdysozoa</taxon>
        <taxon>Nematoda</taxon>
        <taxon>Chromadorea</taxon>
        <taxon>Rhabditida</taxon>
        <taxon>Tylenchina</taxon>
        <taxon>Panagrolaimomorpha</taxon>
        <taxon>Strongyloidoidea</taxon>
        <taxon>Steinernematidae</taxon>
        <taxon>Steinernema</taxon>
    </lineage>
</organism>
<sequence length="86" mass="9995">MLDYRKPRQTAESKRTCLRLTLRRVRPATGRLLTPSTADTAMGFFGFIFLALIFAFYIGFKMGYLGFLMDPPAPKKEESKRFWFFG</sequence>
<dbReference type="Proteomes" id="UP001175271">
    <property type="component" value="Unassembled WGS sequence"/>
</dbReference>
<evidence type="ECO:0000313" key="3">
    <source>
        <dbReference type="Proteomes" id="UP001175271"/>
    </source>
</evidence>
<protein>
    <submittedName>
        <fullName evidence="2">Uncharacterized protein</fullName>
    </submittedName>
</protein>
<feature type="transmembrane region" description="Helical" evidence="1">
    <location>
        <begin position="41"/>
        <end position="60"/>
    </location>
</feature>
<keyword evidence="1" id="KW-0472">Membrane</keyword>
<name>A0AA39M5Y6_9BILA</name>
<evidence type="ECO:0000256" key="1">
    <source>
        <dbReference type="SAM" id="Phobius"/>
    </source>
</evidence>